<evidence type="ECO:0000256" key="1">
    <source>
        <dbReference type="SAM" id="MobiDB-lite"/>
    </source>
</evidence>
<evidence type="ECO:0000313" key="3">
    <source>
        <dbReference type="Proteomes" id="UP000664658"/>
    </source>
</evidence>
<feature type="region of interest" description="Disordered" evidence="1">
    <location>
        <begin position="63"/>
        <end position="83"/>
    </location>
</feature>
<reference evidence="2" key="1">
    <citation type="submission" date="2021-03" db="EMBL/GenBank/DDBJ databases">
        <title>Plesiomonas shigelloides zfcc0051, isolated from zebrafish feces.</title>
        <authorList>
            <person name="Vanderhoek Z."/>
            <person name="Gaulke C."/>
        </authorList>
    </citation>
    <scope>NUCLEOTIDE SEQUENCE</scope>
    <source>
        <strain evidence="2">Zfcc0051</strain>
    </source>
</reference>
<dbReference type="AlphaFoldDB" id="A0A8I1W9T1"/>
<dbReference type="Proteomes" id="UP000664658">
    <property type="component" value="Unassembled WGS sequence"/>
</dbReference>
<gene>
    <name evidence="2" type="ORF">J2R62_11000</name>
</gene>
<comment type="caution">
    <text evidence="2">The sequence shown here is derived from an EMBL/GenBank/DDBJ whole genome shotgun (WGS) entry which is preliminary data.</text>
</comment>
<protein>
    <submittedName>
        <fullName evidence="2">Uncharacterized protein</fullName>
    </submittedName>
</protein>
<sequence length="83" mass="9546">MSWDSFVFSNIKNSLIKEGFSEAIAVAAATDGLNHYRRQNRSSKKNIFDECLIKARETAKRNGVLDRQVAKRPAQQNKQQSFW</sequence>
<accession>A0A8I1W9T1</accession>
<evidence type="ECO:0000313" key="2">
    <source>
        <dbReference type="EMBL" id="MBO1108740.1"/>
    </source>
</evidence>
<feature type="compositionally biased region" description="Polar residues" evidence="1">
    <location>
        <begin position="74"/>
        <end position="83"/>
    </location>
</feature>
<proteinExistence type="predicted"/>
<dbReference type="RefSeq" id="WP_207542194.1">
    <property type="nucleotide sequence ID" value="NZ_JAFNAA010000011.1"/>
</dbReference>
<name>A0A8I1W9T1_PLESH</name>
<dbReference type="EMBL" id="JAFNAA010000011">
    <property type="protein sequence ID" value="MBO1108740.1"/>
    <property type="molecule type" value="Genomic_DNA"/>
</dbReference>
<organism evidence="2 3">
    <name type="scientific">Plesiomonas shigelloides</name>
    <name type="common">Aeromonas shigelloides</name>
    <dbReference type="NCBI Taxonomy" id="703"/>
    <lineage>
        <taxon>Bacteria</taxon>
        <taxon>Pseudomonadati</taxon>
        <taxon>Pseudomonadota</taxon>
        <taxon>Gammaproteobacteria</taxon>
        <taxon>Enterobacterales</taxon>
        <taxon>Enterobacteriaceae</taxon>
        <taxon>Plesiomonas</taxon>
    </lineage>
</organism>